<dbReference type="InParanoid" id="K1PZR7"/>
<dbReference type="HOGENOM" id="CLU_1397573_0_0_1"/>
<evidence type="ECO:0000313" key="1">
    <source>
        <dbReference type="EMBL" id="EKC27158.1"/>
    </source>
</evidence>
<proteinExistence type="predicted"/>
<protein>
    <submittedName>
        <fullName evidence="1">Uncharacterized protein</fullName>
    </submittedName>
</protein>
<organism evidence="1">
    <name type="scientific">Magallana gigas</name>
    <name type="common">Pacific oyster</name>
    <name type="synonym">Crassostrea gigas</name>
    <dbReference type="NCBI Taxonomy" id="29159"/>
    <lineage>
        <taxon>Eukaryota</taxon>
        <taxon>Metazoa</taxon>
        <taxon>Spiralia</taxon>
        <taxon>Lophotrochozoa</taxon>
        <taxon>Mollusca</taxon>
        <taxon>Bivalvia</taxon>
        <taxon>Autobranchia</taxon>
        <taxon>Pteriomorphia</taxon>
        <taxon>Ostreida</taxon>
        <taxon>Ostreoidea</taxon>
        <taxon>Ostreidae</taxon>
        <taxon>Magallana</taxon>
    </lineage>
</organism>
<dbReference type="EMBL" id="JH818372">
    <property type="protein sequence ID" value="EKC27158.1"/>
    <property type="molecule type" value="Genomic_DNA"/>
</dbReference>
<accession>K1PZR7</accession>
<reference evidence="1" key="1">
    <citation type="journal article" date="2012" name="Nature">
        <title>The oyster genome reveals stress adaptation and complexity of shell formation.</title>
        <authorList>
            <person name="Zhang G."/>
            <person name="Fang X."/>
            <person name="Guo X."/>
            <person name="Li L."/>
            <person name="Luo R."/>
            <person name="Xu F."/>
            <person name="Yang P."/>
            <person name="Zhang L."/>
            <person name="Wang X."/>
            <person name="Qi H."/>
            <person name="Xiong Z."/>
            <person name="Que H."/>
            <person name="Xie Y."/>
            <person name="Holland P.W."/>
            <person name="Paps J."/>
            <person name="Zhu Y."/>
            <person name="Wu F."/>
            <person name="Chen Y."/>
            <person name="Wang J."/>
            <person name="Peng C."/>
            <person name="Meng J."/>
            <person name="Yang L."/>
            <person name="Liu J."/>
            <person name="Wen B."/>
            <person name="Zhang N."/>
            <person name="Huang Z."/>
            <person name="Zhu Q."/>
            <person name="Feng Y."/>
            <person name="Mount A."/>
            <person name="Hedgecock D."/>
            <person name="Xu Z."/>
            <person name="Liu Y."/>
            <person name="Domazet-Loso T."/>
            <person name="Du Y."/>
            <person name="Sun X."/>
            <person name="Zhang S."/>
            <person name="Liu B."/>
            <person name="Cheng P."/>
            <person name="Jiang X."/>
            <person name="Li J."/>
            <person name="Fan D."/>
            <person name="Wang W."/>
            <person name="Fu W."/>
            <person name="Wang T."/>
            <person name="Wang B."/>
            <person name="Zhang J."/>
            <person name="Peng Z."/>
            <person name="Li Y."/>
            <person name="Li N."/>
            <person name="Wang J."/>
            <person name="Chen M."/>
            <person name="He Y."/>
            <person name="Tan F."/>
            <person name="Song X."/>
            <person name="Zheng Q."/>
            <person name="Huang R."/>
            <person name="Yang H."/>
            <person name="Du X."/>
            <person name="Chen L."/>
            <person name="Yang M."/>
            <person name="Gaffney P.M."/>
            <person name="Wang S."/>
            <person name="Luo L."/>
            <person name="She Z."/>
            <person name="Ming Y."/>
            <person name="Huang W."/>
            <person name="Zhang S."/>
            <person name="Huang B."/>
            <person name="Zhang Y."/>
            <person name="Qu T."/>
            <person name="Ni P."/>
            <person name="Miao G."/>
            <person name="Wang J."/>
            <person name="Wang Q."/>
            <person name="Steinberg C.E."/>
            <person name="Wang H."/>
            <person name="Li N."/>
            <person name="Qian L."/>
            <person name="Zhang G."/>
            <person name="Li Y."/>
            <person name="Yang H."/>
            <person name="Liu X."/>
            <person name="Wang J."/>
            <person name="Yin Y."/>
            <person name="Wang J."/>
        </authorList>
    </citation>
    <scope>NUCLEOTIDE SEQUENCE [LARGE SCALE GENOMIC DNA]</scope>
    <source>
        <strain evidence="1">05x7-T-G4-1.051#20</strain>
    </source>
</reference>
<sequence length="198" mass="22569">MEEFFFISAIFLTLIGSALFWVTTEAADAFAVELYDKTSIYGEFDKEDECWTDGPENPTLPVSDDCIPASTKLKIEYLLRKNPSVLAAIKEKYIRCDNSYYKSVGLTNVCPSEVAYPTKVQVYGTTCYVVKPESQCIRYAKCEDKSGCLENDASKSECLMDSFRQFDTWIYCENCGFRLVQLRLPQCCTCSKYEECQP</sequence>
<name>K1PZR7_MAGGI</name>
<dbReference type="AlphaFoldDB" id="K1PZR7"/>
<gene>
    <name evidence="1" type="ORF">CGI_10009821</name>
</gene>